<dbReference type="GO" id="GO:0005524">
    <property type="term" value="F:ATP binding"/>
    <property type="evidence" value="ECO:0007669"/>
    <property type="project" value="UniProtKB-KW"/>
</dbReference>
<keyword evidence="3" id="KW-1003">Cell membrane</keyword>
<evidence type="ECO:0000259" key="10">
    <source>
        <dbReference type="PROSITE" id="PS50893"/>
    </source>
</evidence>
<dbReference type="InterPro" id="IPR036640">
    <property type="entry name" value="ABC1_TM_sf"/>
</dbReference>
<dbReference type="AlphaFoldDB" id="A0A8J8M8A3"/>
<feature type="transmembrane region" description="Helical" evidence="9">
    <location>
        <begin position="268"/>
        <end position="287"/>
    </location>
</feature>
<dbReference type="Pfam" id="PF00664">
    <property type="entry name" value="ABC_membrane"/>
    <property type="match status" value="1"/>
</dbReference>
<evidence type="ECO:0000256" key="4">
    <source>
        <dbReference type="ARBA" id="ARBA00022692"/>
    </source>
</evidence>
<feature type="domain" description="ABC transmembrane type-1" evidence="11">
    <location>
        <begin position="19"/>
        <end position="301"/>
    </location>
</feature>
<keyword evidence="7 9" id="KW-1133">Transmembrane helix</keyword>
<feature type="transmembrane region" description="Helical" evidence="9">
    <location>
        <begin position="20"/>
        <end position="39"/>
    </location>
</feature>
<evidence type="ECO:0000256" key="6">
    <source>
        <dbReference type="ARBA" id="ARBA00022840"/>
    </source>
</evidence>
<organism evidence="12 13">
    <name type="scientific">Vallitalea guaymasensis</name>
    <dbReference type="NCBI Taxonomy" id="1185412"/>
    <lineage>
        <taxon>Bacteria</taxon>
        <taxon>Bacillati</taxon>
        <taxon>Bacillota</taxon>
        <taxon>Clostridia</taxon>
        <taxon>Lachnospirales</taxon>
        <taxon>Vallitaleaceae</taxon>
        <taxon>Vallitalea</taxon>
    </lineage>
</organism>
<keyword evidence="13" id="KW-1185">Reference proteome</keyword>
<feature type="domain" description="ABC transporter" evidence="10">
    <location>
        <begin position="336"/>
        <end position="570"/>
    </location>
</feature>
<evidence type="ECO:0000313" key="12">
    <source>
        <dbReference type="EMBL" id="QUH28048.1"/>
    </source>
</evidence>
<dbReference type="CDD" id="cd18781">
    <property type="entry name" value="ABC_6TM_AarD_CydDC_like"/>
    <property type="match status" value="1"/>
</dbReference>
<gene>
    <name evidence="12" type="ORF">HYG85_03610</name>
</gene>
<protein>
    <submittedName>
        <fullName evidence="12">ABC transporter ATP-binding protein/permease</fullName>
    </submittedName>
</protein>
<name>A0A8J8M8A3_9FIRM</name>
<evidence type="ECO:0000256" key="3">
    <source>
        <dbReference type="ARBA" id="ARBA00022475"/>
    </source>
</evidence>
<dbReference type="PANTHER" id="PTHR43394:SF1">
    <property type="entry name" value="ATP-BINDING CASSETTE SUB-FAMILY B MEMBER 10, MITOCHONDRIAL"/>
    <property type="match status" value="1"/>
</dbReference>
<dbReference type="InterPro" id="IPR017871">
    <property type="entry name" value="ABC_transporter-like_CS"/>
</dbReference>
<dbReference type="InterPro" id="IPR027417">
    <property type="entry name" value="P-loop_NTPase"/>
</dbReference>
<dbReference type="SUPFAM" id="SSF52540">
    <property type="entry name" value="P-loop containing nucleoside triphosphate hydrolases"/>
    <property type="match status" value="1"/>
</dbReference>
<keyword evidence="5" id="KW-0547">Nucleotide-binding</keyword>
<feature type="transmembrane region" description="Helical" evidence="9">
    <location>
        <begin position="240"/>
        <end position="262"/>
    </location>
</feature>
<evidence type="ECO:0000256" key="7">
    <source>
        <dbReference type="ARBA" id="ARBA00022989"/>
    </source>
</evidence>
<dbReference type="InterPro" id="IPR003593">
    <property type="entry name" value="AAA+_ATPase"/>
</dbReference>
<dbReference type="PROSITE" id="PS00211">
    <property type="entry name" value="ABC_TRANSPORTER_1"/>
    <property type="match status" value="1"/>
</dbReference>
<evidence type="ECO:0000259" key="11">
    <source>
        <dbReference type="PROSITE" id="PS50929"/>
    </source>
</evidence>
<dbReference type="GO" id="GO:0005886">
    <property type="term" value="C:plasma membrane"/>
    <property type="evidence" value="ECO:0007669"/>
    <property type="project" value="UniProtKB-SubCell"/>
</dbReference>
<dbReference type="Pfam" id="PF00005">
    <property type="entry name" value="ABC_tran"/>
    <property type="match status" value="1"/>
</dbReference>
<dbReference type="EMBL" id="CP058561">
    <property type="protein sequence ID" value="QUH28048.1"/>
    <property type="molecule type" value="Genomic_DNA"/>
</dbReference>
<keyword evidence="4 9" id="KW-0812">Transmembrane</keyword>
<evidence type="ECO:0000313" key="13">
    <source>
        <dbReference type="Proteomes" id="UP000677305"/>
    </source>
</evidence>
<evidence type="ECO:0000256" key="9">
    <source>
        <dbReference type="SAM" id="Phobius"/>
    </source>
</evidence>
<keyword evidence="6 12" id="KW-0067">ATP-binding</keyword>
<feature type="transmembrane region" description="Helical" evidence="9">
    <location>
        <begin position="160"/>
        <end position="180"/>
    </location>
</feature>
<dbReference type="InterPro" id="IPR011527">
    <property type="entry name" value="ABC1_TM_dom"/>
</dbReference>
<dbReference type="InterPro" id="IPR003439">
    <property type="entry name" value="ABC_transporter-like_ATP-bd"/>
</dbReference>
<keyword evidence="8 9" id="KW-0472">Membrane</keyword>
<reference evidence="12 13" key="1">
    <citation type="submission" date="2020-07" db="EMBL/GenBank/DDBJ databases">
        <title>Vallitalea guaymasensis genome.</title>
        <authorList>
            <person name="Postec A."/>
        </authorList>
    </citation>
    <scope>NUCLEOTIDE SEQUENCE [LARGE SCALE GENOMIC DNA]</scope>
    <source>
        <strain evidence="12 13">Ra1766G1</strain>
    </source>
</reference>
<dbReference type="PROSITE" id="PS50893">
    <property type="entry name" value="ABC_TRANSPORTER_2"/>
    <property type="match status" value="1"/>
</dbReference>
<feature type="transmembrane region" description="Helical" evidence="9">
    <location>
        <begin position="59"/>
        <end position="82"/>
    </location>
</feature>
<dbReference type="SUPFAM" id="SSF90123">
    <property type="entry name" value="ABC transporter transmembrane region"/>
    <property type="match status" value="1"/>
</dbReference>
<dbReference type="InterPro" id="IPR039421">
    <property type="entry name" value="Type_1_exporter"/>
</dbReference>
<sequence length="593" mass="66848">MMMNKRLLSLNDNSKKWVALTVFMNWIAIICNIAVIVFIGDIIDKLNNNDLDYNLTKQFLFVILILIIKFISNKLSTTFSYYSSAEIKKTLRERIYKKLLDLGVNYNDTISTSSIVQISVDGVEALEVYFGRYLPQLFYSLLAPITLFIVVSFISLKVAVILLLCVPLIPISIVAVMKIAKKILSNYWNIYTNLGDSFLENIQGLTTLKVFNQDKEKNIKMNEEAESFRKITMKVLAMQLNSITIMDLIAFGGSAVGILIALNEFSAGNISVGGVIVIILLSSEFFIPLRLLGSLFHVSMNGMAASDKIFDLLDQEKEKEVDLTEKEKESLKDINIKFADVTFSYDKERVVLNHINLHIKNKKMIALVGESGCGKSTIANLLLKLKKVDEGEITLNGLNINDIPFNYLRNKIGIISHNSYIFNGTIEDNLRMGKYDASNEEIKNALENANLYDFVMGLPSRLKTNVGEGGALLSGGQKQRLALARIILSDPEIIIFDEATSNIDVESEEKIWKSIYEIAENKTVILISHRLANVKNADTIYVLDKGNMVEWGSHSELMNNRSKYYNLLKHQEELESIYMKSESNIKSEVAISE</sequence>
<dbReference type="SMART" id="SM00382">
    <property type="entry name" value="AAA"/>
    <property type="match status" value="1"/>
</dbReference>
<dbReference type="PANTHER" id="PTHR43394">
    <property type="entry name" value="ATP-DEPENDENT PERMEASE MDL1, MITOCHONDRIAL"/>
    <property type="match status" value="1"/>
</dbReference>
<dbReference type="Proteomes" id="UP000677305">
    <property type="component" value="Chromosome"/>
</dbReference>
<comment type="subcellular location">
    <subcellularLocation>
        <location evidence="1">Cell membrane</location>
        <topology evidence="1">Multi-pass membrane protein</topology>
    </subcellularLocation>
</comment>
<dbReference type="FunFam" id="3.40.50.300:FF:000854">
    <property type="entry name" value="Multidrug ABC transporter ATP-binding protein"/>
    <property type="match status" value="1"/>
</dbReference>
<feature type="transmembrane region" description="Helical" evidence="9">
    <location>
        <begin position="137"/>
        <end position="154"/>
    </location>
</feature>
<evidence type="ECO:0000256" key="1">
    <source>
        <dbReference type="ARBA" id="ARBA00004651"/>
    </source>
</evidence>
<evidence type="ECO:0000256" key="8">
    <source>
        <dbReference type="ARBA" id="ARBA00023136"/>
    </source>
</evidence>
<dbReference type="Gene3D" id="1.20.1560.10">
    <property type="entry name" value="ABC transporter type 1, transmembrane domain"/>
    <property type="match status" value="1"/>
</dbReference>
<keyword evidence="2" id="KW-0813">Transport</keyword>
<evidence type="ECO:0000256" key="2">
    <source>
        <dbReference type="ARBA" id="ARBA00022448"/>
    </source>
</evidence>
<proteinExistence type="predicted"/>
<dbReference type="GO" id="GO:0016887">
    <property type="term" value="F:ATP hydrolysis activity"/>
    <property type="evidence" value="ECO:0007669"/>
    <property type="project" value="InterPro"/>
</dbReference>
<dbReference type="GO" id="GO:0015421">
    <property type="term" value="F:ABC-type oligopeptide transporter activity"/>
    <property type="evidence" value="ECO:0007669"/>
    <property type="project" value="TreeGrafter"/>
</dbReference>
<evidence type="ECO:0000256" key="5">
    <source>
        <dbReference type="ARBA" id="ARBA00022741"/>
    </source>
</evidence>
<dbReference type="KEGG" id="vgu:HYG85_03610"/>
<dbReference type="Gene3D" id="3.40.50.300">
    <property type="entry name" value="P-loop containing nucleotide triphosphate hydrolases"/>
    <property type="match status" value="1"/>
</dbReference>
<dbReference type="PROSITE" id="PS50929">
    <property type="entry name" value="ABC_TM1F"/>
    <property type="match status" value="1"/>
</dbReference>
<accession>A0A8J8M8A3</accession>